<dbReference type="EMBL" id="SNYJ01000001">
    <property type="protein sequence ID" value="TDQ42733.1"/>
    <property type="molecule type" value="Genomic_DNA"/>
</dbReference>
<dbReference type="RefSeq" id="WP_133578570.1">
    <property type="nucleotide sequence ID" value="NZ_SNYJ01000001.1"/>
</dbReference>
<organism evidence="1 2">
    <name type="scientific">Aureibacillus halotolerans</name>
    <dbReference type="NCBI Taxonomy" id="1508390"/>
    <lineage>
        <taxon>Bacteria</taxon>
        <taxon>Bacillati</taxon>
        <taxon>Bacillota</taxon>
        <taxon>Bacilli</taxon>
        <taxon>Bacillales</taxon>
        <taxon>Bacillaceae</taxon>
        <taxon>Aureibacillus</taxon>
    </lineage>
</organism>
<reference evidence="1 2" key="1">
    <citation type="submission" date="2019-03" db="EMBL/GenBank/DDBJ databases">
        <title>Genomic Encyclopedia of Type Strains, Phase IV (KMG-IV): sequencing the most valuable type-strain genomes for metagenomic binning, comparative biology and taxonomic classification.</title>
        <authorList>
            <person name="Goeker M."/>
        </authorList>
    </citation>
    <scope>NUCLEOTIDE SEQUENCE [LARGE SCALE GENOMIC DNA]</scope>
    <source>
        <strain evidence="1 2">DSM 28697</strain>
    </source>
</reference>
<name>A0A4R6UCB1_9BACI</name>
<protein>
    <submittedName>
        <fullName evidence="1">Uncharacterized protein</fullName>
    </submittedName>
</protein>
<sequence>MDSHFQKDFQEFIYRRMEQVIPEKQSMEYATSYTNFYRMLENLKTLPGFEEAMLLDIESEVNSMISEGERLMYVQGFHDAFKLTRY</sequence>
<comment type="caution">
    <text evidence="1">The sequence shown here is derived from an EMBL/GenBank/DDBJ whole genome shotgun (WGS) entry which is preliminary data.</text>
</comment>
<evidence type="ECO:0000313" key="1">
    <source>
        <dbReference type="EMBL" id="TDQ42733.1"/>
    </source>
</evidence>
<proteinExistence type="predicted"/>
<accession>A0A4R6UCB1</accession>
<evidence type="ECO:0000313" key="2">
    <source>
        <dbReference type="Proteomes" id="UP000295632"/>
    </source>
</evidence>
<dbReference type="AlphaFoldDB" id="A0A4R6UCB1"/>
<keyword evidence="2" id="KW-1185">Reference proteome</keyword>
<dbReference type="Proteomes" id="UP000295632">
    <property type="component" value="Unassembled WGS sequence"/>
</dbReference>
<gene>
    <name evidence="1" type="ORF">EV213_101162</name>
</gene>